<dbReference type="InterPro" id="IPR053342">
    <property type="entry name" value="Exosome_cofactor/PTGS_suppr"/>
</dbReference>
<dbReference type="Proteomes" id="UP001567538">
    <property type="component" value="Unassembled WGS sequence"/>
</dbReference>
<name>A0ABD1HVZ0_SALDI</name>
<dbReference type="EMBL" id="JBEAFC010000004">
    <property type="protein sequence ID" value="KAL1560641.1"/>
    <property type="molecule type" value="Genomic_DNA"/>
</dbReference>
<feature type="region of interest" description="Disordered" evidence="1">
    <location>
        <begin position="243"/>
        <end position="289"/>
    </location>
</feature>
<evidence type="ECO:0000313" key="3">
    <source>
        <dbReference type="Proteomes" id="UP001567538"/>
    </source>
</evidence>
<dbReference type="AlphaFoldDB" id="A0ABD1HVZ0"/>
<gene>
    <name evidence="2" type="ORF">AAHA92_10830</name>
</gene>
<protein>
    <submittedName>
        <fullName evidence="2">Protein ECERIFERUM 16</fullName>
    </submittedName>
</protein>
<feature type="region of interest" description="Disordered" evidence="1">
    <location>
        <begin position="1"/>
        <end position="98"/>
    </location>
</feature>
<reference evidence="2 3" key="1">
    <citation type="submission" date="2024-06" db="EMBL/GenBank/DDBJ databases">
        <title>A chromosome level genome sequence of Diviner's sage (Salvia divinorum).</title>
        <authorList>
            <person name="Ford S.A."/>
            <person name="Ro D.-K."/>
            <person name="Ness R.W."/>
            <person name="Phillips M.A."/>
        </authorList>
    </citation>
    <scope>NUCLEOTIDE SEQUENCE [LARGE SCALE GENOMIC DNA]</scope>
    <source>
        <strain evidence="2">SAF-2024a</strain>
        <tissue evidence="2">Leaf</tissue>
    </source>
</reference>
<organism evidence="2 3">
    <name type="scientific">Salvia divinorum</name>
    <name type="common">Maria pastora</name>
    <name type="synonym">Diviner's sage</name>
    <dbReference type="NCBI Taxonomy" id="28513"/>
    <lineage>
        <taxon>Eukaryota</taxon>
        <taxon>Viridiplantae</taxon>
        <taxon>Streptophyta</taxon>
        <taxon>Embryophyta</taxon>
        <taxon>Tracheophyta</taxon>
        <taxon>Spermatophyta</taxon>
        <taxon>Magnoliopsida</taxon>
        <taxon>eudicotyledons</taxon>
        <taxon>Gunneridae</taxon>
        <taxon>Pentapetalae</taxon>
        <taxon>asterids</taxon>
        <taxon>lamiids</taxon>
        <taxon>Lamiales</taxon>
        <taxon>Lamiaceae</taxon>
        <taxon>Nepetoideae</taxon>
        <taxon>Mentheae</taxon>
        <taxon>Salviinae</taxon>
        <taxon>Salvia</taxon>
        <taxon>Salvia subgen. Calosphace</taxon>
    </lineage>
</organism>
<dbReference type="PANTHER" id="PTHR37260:SF2">
    <property type="entry name" value="PROTEIN ECERIFERUM 16"/>
    <property type="match status" value="1"/>
</dbReference>
<proteinExistence type="predicted"/>
<keyword evidence="3" id="KW-1185">Reference proteome</keyword>
<feature type="compositionally biased region" description="Basic residues" evidence="1">
    <location>
        <begin position="7"/>
        <end position="27"/>
    </location>
</feature>
<accession>A0ABD1HVZ0</accession>
<evidence type="ECO:0000256" key="1">
    <source>
        <dbReference type="SAM" id="MobiDB-lite"/>
    </source>
</evidence>
<sequence length="377" mass="40507">MDSKALAKSKRAHSLHHKKKHHSHHGLKVPSPSVGSDAAKKTSGGPENSQGQQTKERTPQHQGSRALLPSNWNRYDGDDDFDLASGNAQASSSQPTEFVMPKSKGAGYAHMISEAKAQSQPHYSSDDLPLLDDFIGDFMQDFGPMLAAKGQSMLSWTADDSFEFEDNTSVAPQAPFLSLNLDALAEQLAKAKLSERLYLQSDLLLLELLDEAHDEDKHDPQALTSSSSLTNDQAVTATGDLLVQTSEEEPNPAKITRDQILQPRATNRSISPKPVSEPPADSSSAKSSTFEAATAEAELDMLLNSFGDAAVPEESGGSIPLTGDAVDILLEGTSSLTIADQQIPQVSKAHIAVISSSKNPTSKSEIFDDFDSWLDTI</sequence>
<comment type="caution">
    <text evidence="2">The sequence shown here is derived from an EMBL/GenBank/DDBJ whole genome shotgun (WGS) entry which is preliminary data.</text>
</comment>
<feature type="compositionally biased region" description="Polar residues" evidence="1">
    <location>
        <begin position="86"/>
        <end position="96"/>
    </location>
</feature>
<evidence type="ECO:0000313" key="2">
    <source>
        <dbReference type="EMBL" id="KAL1560641.1"/>
    </source>
</evidence>
<feature type="compositionally biased region" description="Low complexity" evidence="1">
    <location>
        <begin position="278"/>
        <end position="289"/>
    </location>
</feature>
<dbReference type="PANTHER" id="PTHR37260">
    <property type="entry name" value="PHOSPHORELAY PROTEIN"/>
    <property type="match status" value="1"/>
</dbReference>